<protein>
    <submittedName>
        <fullName evidence="1">Uncharacterized protein</fullName>
    </submittedName>
</protein>
<proteinExistence type="predicted"/>
<evidence type="ECO:0000313" key="2">
    <source>
        <dbReference type="Proteomes" id="UP001172738"/>
    </source>
</evidence>
<organism evidence="1 2">
    <name type="scientific">Demequina zhanjiangensis</name>
    <dbReference type="NCBI Taxonomy" id="3051659"/>
    <lineage>
        <taxon>Bacteria</taxon>
        <taxon>Bacillati</taxon>
        <taxon>Actinomycetota</taxon>
        <taxon>Actinomycetes</taxon>
        <taxon>Micrococcales</taxon>
        <taxon>Demequinaceae</taxon>
        <taxon>Demequina</taxon>
    </lineage>
</organism>
<accession>A0ABT8FXR2</accession>
<gene>
    <name evidence="1" type="ORF">QQX04_01665</name>
</gene>
<dbReference type="RefSeq" id="WP_301125568.1">
    <property type="nucleotide sequence ID" value="NZ_JAUHPV010000001.1"/>
</dbReference>
<comment type="caution">
    <text evidence="1">The sequence shown here is derived from an EMBL/GenBank/DDBJ whole genome shotgun (WGS) entry which is preliminary data.</text>
</comment>
<keyword evidence="2" id="KW-1185">Reference proteome</keyword>
<name>A0ABT8FXR2_9MICO</name>
<reference evidence="1" key="1">
    <citation type="submission" date="2023-06" db="EMBL/GenBank/DDBJ databases">
        <title>SYSU T00b26.</title>
        <authorList>
            <person name="Gao L."/>
            <person name="Fang B.-Z."/>
            <person name="Li W.-J."/>
        </authorList>
    </citation>
    <scope>NUCLEOTIDE SEQUENCE</scope>
    <source>
        <strain evidence="1">SYSU T00b26</strain>
    </source>
</reference>
<dbReference type="EMBL" id="JAUHPV010000001">
    <property type="protein sequence ID" value="MDN4471696.1"/>
    <property type="molecule type" value="Genomic_DNA"/>
</dbReference>
<evidence type="ECO:0000313" key="1">
    <source>
        <dbReference type="EMBL" id="MDN4471696.1"/>
    </source>
</evidence>
<dbReference type="Proteomes" id="UP001172738">
    <property type="component" value="Unassembled WGS sequence"/>
</dbReference>
<sequence length="171" mass="18156">MRWGQLFEDLEGRWQSDRARMFDAEVADLTRAERAGVDLAARLAASRGASLALTLRDGSAVSGVLADATAQWVLLHSSPGERLVPRGAISAVRGLSSRAVPLGRIEQRLTLGAALRALAQDRSWVAVRAQGAEMIGLLESVGADFVEVAPEEGVPVTVPFDALLEVRSAQG</sequence>